<dbReference type="Pfam" id="PF08974">
    <property type="entry name" value="DUF1877"/>
    <property type="match status" value="1"/>
</dbReference>
<protein>
    <recommendedName>
        <fullName evidence="3">DUF1877 family protein</fullName>
    </recommendedName>
</protein>
<reference evidence="1 2" key="1">
    <citation type="submission" date="2020-05" db="EMBL/GenBank/DDBJ databases">
        <title>Genomic Encyclopedia of Type Strains, Phase III (KMG-III): the genomes of soil and plant-associated and newly described type strains.</title>
        <authorList>
            <person name="Whitman W."/>
        </authorList>
    </citation>
    <scope>NUCLEOTIDE SEQUENCE [LARGE SCALE GENOMIC DNA]</scope>
    <source>
        <strain evidence="1 2">KCTC 19046</strain>
    </source>
</reference>
<dbReference type="Proteomes" id="UP000757540">
    <property type="component" value="Unassembled WGS sequence"/>
</dbReference>
<accession>A0ABX2A7N2</accession>
<comment type="caution">
    <text evidence="1">The sequence shown here is derived from an EMBL/GenBank/DDBJ whole genome shotgun (WGS) entry which is preliminary data.</text>
</comment>
<keyword evidence="2" id="KW-1185">Reference proteome</keyword>
<dbReference type="RefSeq" id="WP_171785078.1">
    <property type="nucleotide sequence ID" value="NZ_JABEZU010000005.1"/>
</dbReference>
<sequence>MGRHCEYARLAAADLDRARADAAWAAELLDSLAEEWVELDLEPEDARYFSVGRAWGPLHALLGELAPGVDVVHGGTPLGLDGGLGPVRALTPSQVRRAAEVLASASFATLAGRDDATRFCDGEDWPDHAEHPDEERLQVLGERYEELRRFCTAAAAAGDGVVLMLN</sequence>
<evidence type="ECO:0008006" key="3">
    <source>
        <dbReference type="Google" id="ProtNLM"/>
    </source>
</evidence>
<name>A0ABX2A7N2_9MICO</name>
<dbReference type="InterPro" id="IPR035944">
    <property type="entry name" value="YfbM-like_sf"/>
</dbReference>
<evidence type="ECO:0000313" key="2">
    <source>
        <dbReference type="Proteomes" id="UP000757540"/>
    </source>
</evidence>
<evidence type="ECO:0000313" key="1">
    <source>
        <dbReference type="EMBL" id="NOV98875.1"/>
    </source>
</evidence>
<gene>
    <name evidence="1" type="ORF">HDG69_003477</name>
</gene>
<dbReference type="EMBL" id="JABEZU010000005">
    <property type="protein sequence ID" value="NOV98875.1"/>
    <property type="molecule type" value="Genomic_DNA"/>
</dbReference>
<proteinExistence type="predicted"/>
<dbReference type="SUPFAM" id="SSF111069">
    <property type="entry name" value="Hypothetical protein yfbM"/>
    <property type="match status" value="1"/>
</dbReference>
<dbReference type="InterPro" id="IPR015068">
    <property type="entry name" value="DUF1877"/>
</dbReference>
<dbReference type="Gene3D" id="3.40.1760.10">
    <property type="entry name" value="YfbM-like super family"/>
    <property type="match status" value="1"/>
</dbReference>
<organism evidence="1 2">
    <name type="scientific">Isoptericola halotolerans</name>
    <dbReference type="NCBI Taxonomy" id="300560"/>
    <lineage>
        <taxon>Bacteria</taxon>
        <taxon>Bacillati</taxon>
        <taxon>Actinomycetota</taxon>
        <taxon>Actinomycetes</taxon>
        <taxon>Micrococcales</taxon>
        <taxon>Promicromonosporaceae</taxon>
        <taxon>Isoptericola</taxon>
    </lineage>
</organism>